<dbReference type="InterPro" id="IPR036047">
    <property type="entry name" value="F-box-like_dom_sf"/>
</dbReference>
<feature type="region of interest" description="Disordered" evidence="1">
    <location>
        <begin position="1"/>
        <end position="113"/>
    </location>
</feature>
<feature type="compositionally biased region" description="Basic and acidic residues" evidence="1">
    <location>
        <begin position="90"/>
        <end position="113"/>
    </location>
</feature>
<dbReference type="Pfam" id="PF23622">
    <property type="entry name" value="LRR_At1g61320_AtMIF1"/>
    <property type="match status" value="1"/>
</dbReference>
<dbReference type="PANTHER" id="PTHR34145">
    <property type="entry name" value="OS02G0105600 PROTEIN"/>
    <property type="match status" value="1"/>
</dbReference>
<dbReference type="STRING" id="40148.A0A0E0ADG8"/>
<feature type="compositionally biased region" description="Acidic residues" evidence="1">
    <location>
        <begin position="79"/>
        <end position="89"/>
    </location>
</feature>
<dbReference type="eggNOG" id="ENOG502QTMV">
    <property type="taxonomic scope" value="Eukaryota"/>
</dbReference>
<dbReference type="Gramene" id="OGLUM06G26530.1">
    <property type="protein sequence ID" value="OGLUM06G26530.1"/>
    <property type="gene ID" value="OGLUM06G26530"/>
</dbReference>
<dbReference type="InterPro" id="IPR053772">
    <property type="entry name" value="At1g61320/At1g61330-like"/>
</dbReference>
<dbReference type="PANTHER" id="PTHR34145:SF65">
    <property type="entry name" value="FBD DOMAIN-CONTAINING PROTEIN"/>
    <property type="match status" value="1"/>
</dbReference>
<evidence type="ECO:0000313" key="3">
    <source>
        <dbReference type="EnsemblPlants" id="OGLUM06G26530.1"/>
    </source>
</evidence>
<evidence type="ECO:0000256" key="1">
    <source>
        <dbReference type="SAM" id="MobiDB-lite"/>
    </source>
</evidence>
<dbReference type="InterPro" id="IPR032675">
    <property type="entry name" value="LRR_dom_sf"/>
</dbReference>
<accession>A0A0E0ADG8</accession>
<reference evidence="3" key="1">
    <citation type="submission" date="2015-04" db="UniProtKB">
        <authorList>
            <consortium name="EnsemblPlants"/>
        </authorList>
    </citation>
    <scope>IDENTIFICATION</scope>
</reference>
<sequence>MVKRQREEEPATASQSGDDDSNSDEWKDFLNLDGGQEAAEVDDDCNLAPPEKDAEAAKASQSGDDDSNTDQWKGYLNLEDGEEAAEVDDDRNLDQPPEKDAEAAKVDVDRKLDQLPEKDAEAAKVDGDRITALQEKARARILDFLPIKSVILMGSLCKRWREMYGIYWRDVAVDVELPTDGDALSKLEERAGQQEPKRRLRYFFLLVVERKNVQREYFNSCLEYAGKCSPEVIHISDRGGAGRKFKMHLTSKQLVRLSLIGVALGHFQGKFCEGVSFPTLEEIHIKNSTINKMDDLKNLVGACPILRVLDLRGCKTITQIDVDTAGEHLMSLTVMDCERVRRLTAGKHLRSFRYSGNFLTSLSLPDNDSLADLFIGFPRSQSTTPGPENSFKRLPDLSNLTFLTLCSTSLRAVTVAGNTIQTNLRSLRELQLLMFKLEPINLSDVRRFLNTCGYYPQLTKLFVQLPERDCTYTENTSSENVEGEQQDGFEKLGVVKMTNFKYDWNEIRLLQFLFKKAKLLQKLILVRPIPVPVDRPFRLQVPANVQLTDCADDSTVKSFHSELLTSKTN</sequence>
<dbReference type="InterPro" id="IPR055357">
    <property type="entry name" value="LRR_At1g61320_AtMIF1"/>
</dbReference>
<dbReference type="HOGENOM" id="CLU_026333_1_0_1"/>
<protein>
    <recommendedName>
        <fullName evidence="2">At1g61320/AtMIF1 LRR domain-containing protein</fullName>
    </recommendedName>
</protein>
<evidence type="ECO:0000313" key="4">
    <source>
        <dbReference type="Proteomes" id="UP000026961"/>
    </source>
</evidence>
<dbReference type="EnsemblPlants" id="OGLUM06G26530.1">
    <property type="protein sequence ID" value="OGLUM06G26530.1"/>
    <property type="gene ID" value="OGLUM06G26530"/>
</dbReference>
<reference evidence="3" key="2">
    <citation type="submission" date="2018-05" db="EMBL/GenBank/DDBJ databases">
        <title>OgluRS3 (Oryza glumaepatula Reference Sequence Version 3).</title>
        <authorList>
            <person name="Zhang J."/>
            <person name="Kudrna D."/>
            <person name="Lee S."/>
            <person name="Talag J."/>
            <person name="Welchert J."/>
            <person name="Wing R.A."/>
        </authorList>
    </citation>
    <scope>NUCLEOTIDE SEQUENCE [LARGE SCALE GENOMIC DNA]</scope>
</reference>
<evidence type="ECO:0000259" key="2">
    <source>
        <dbReference type="Pfam" id="PF23622"/>
    </source>
</evidence>
<organism evidence="3">
    <name type="scientific">Oryza glumipatula</name>
    <dbReference type="NCBI Taxonomy" id="40148"/>
    <lineage>
        <taxon>Eukaryota</taxon>
        <taxon>Viridiplantae</taxon>
        <taxon>Streptophyta</taxon>
        <taxon>Embryophyta</taxon>
        <taxon>Tracheophyta</taxon>
        <taxon>Spermatophyta</taxon>
        <taxon>Magnoliopsida</taxon>
        <taxon>Liliopsida</taxon>
        <taxon>Poales</taxon>
        <taxon>Poaceae</taxon>
        <taxon>BOP clade</taxon>
        <taxon>Oryzoideae</taxon>
        <taxon>Oryzeae</taxon>
        <taxon>Oryzinae</taxon>
        <taxon>Oryza</taxon>
    </lineage>
</organism>
<name>A0A0E0ADG8_9ORYZ</name>
<dbReference type="AlphaFoldDB" id="A0A0E0ADG8"/>
<dbReference type="Proteomes" id="UP000026961">
    <property type="component" value="Chromosome 6"/>
</dbReference>
<proteinExistence type="predicted"/>
<feature type="domain" description="At1g61320/AtMIF1 LRR" evidence="2">
    <location>
        <begin position="277"/>
        <end position="525"/>
    </location>
</feature>
<dbReference type="SUPFAM" id="SSF81383">
    <property type="entry name" value="F-box domain"/>
    <property type="match status" value="1"/>
</dbReference>
<dbReference type="SUPFAM" id="SSF52058">
    <property type="entry name" value="L domain-like"/>
    <property type="match status" value="1"/>
</dbReference>
<keyword evidence="4" id="KW-1185">Reference proteome</keyword>
<dbReference type="Gene3D" id="3.80.10.10">
    <property type="entry name" value="Ribonuclease Inhibitor"/>
    <property type="match status" value="1"/>
</dbReference>